<feature type="transmembrane region" description="Helical" evidence="11">
    <location>
        <begin position="181"/>
        <end position="208"/>
    </location>
</feature>
<dbReference type="InterPro" id="IPR044235">
    <property type="entry name" value="RNFT1/2"/>
</dbReference>
<keyword evidence="4 9" id="KW-0863">Zinc-finger</keyword>
<dbReference type="CDD" id="cd16561">
    <property type="entry name" value="RING-HC_RNF213"/>
    <property type="match status" value="1"/>
</dbReference>
<keyword evidence="2 11" id="KW-0812">Transmembrane</keyword>
<feature type="region of interest" description="Disordered" evidence="10">
    <location>
        <begin position="53"/>
        <end position="85"/>
    </location>
</feature>
<evidence type="ECO:0000313" key="14">
    <source>
        <dbReference type="Proteomes" id="UP001209570"/>
    </source>
</evidence>
<dbReference type="PROSITE" id="PS50089">
    <property type="entry name" value="ZF_RING_2"/>
    <property type="match status" value="1"/>
</dbReference>
<evidence type="ECO:0000313" key="13">
    <source>
        <dbReference type="EMBL" id="KAJ0402202.1"/>
    </source>
</evidence>
<dbReference type="InterPro" id="IPR013083">
    <property type="entry name" value="Znf_RING/FYVE/PHD"/>
</dbReference>
<reference evidence="13" key="1">
    <citation type="submission" date="2021-12" db="EMBL/GenBank/DDBJ databases">
        <title>Prjna785345.</title>
        <authorList>
            <person name="Rujirawat T."/>
            <person name="Krajaejun T."/>
        </authorList>
    </citation>
    <scope>NUCLEOTIDE SEQUENCE</scope>
    <source>
        <strain evidence="13">Pi057C3</strain>
    </source>
</reference>
<evidence type="ECO:0000256" key="4">
    <source>
        <dbReference type="ARBA" id="ARBA00022771"/>
    </source>
</evidence>
<feature type="domain" description="RING-type" evidence="12">
    <location>
        <begin position="438"/>
        <end position="476"/>
    </location>
</feature>
<feature type="transmembrane region" description="Helical" evidence="11">
    <location>
        <begin position="352"/>
        <end position="372"/>
    </location>
</feature>
<gene>
    <name evidence="13" type="ORF">P43SY_008066</name>
</gene>
<evidence type="ECO:0000256" key="8">
    <source>
        <dbReference type="ARBA" id="ARBA00023136"/>
    </source>
</evidence>
<dbReference type="SMART" id="SM00184">
    <property type="entry name" value="RING"/>
    <property type="match status" value="1"/>
</dbReference>
<dbReference type="Proteomes" id="UP001209570">
    <property type="component" value="Unassembled WGS sequence"/>
</dbReference>
<keyword evidence="6" id="KW-0862">Zinc</keyword>
<dbReference type="InterPro" id="IPR017907">
    <property type="entry name" value="Znf_RING_CS"/>
</dbReference>
<dbReference type="InterPro" id="IPR001841">
    <property type="entry name" value="Znf_RING"/>
</dbReference>
<keyword evidence="3" id="KW-0479">Metal-binding</keyword>
<evidence type="ECO:0000256" key="6">
    <source>
        <dbReference type="ARBA" id="ARBA00022833"/>
    </source>
</evidence>
<dbReference type="AlphaFoldDB" id="A0AAD5LID0"/>
<keyword evidence="5" id="KW-0833">Ubl conjugation pathway</keyword>
<proteinExistence type="predicted"/>
<evidence type="ECO:0000259" key="12">
    <source>
        <dbReference type="PROSITE" id="PS50089"/>
    </source>
</evidence>
<evidence type="ECO:0000256" key="3">
    <source>
        <dbReference type="ARBA" id="ARBA00022723"/>
    </source>
</evidence>
<dbReference type="GO" id="GO:0008270">
    <property type="term" value="F:zinc ion binding"/>
    <property type="evidence" value="ECO:0007669"/>
    <property type="project" value="UniProtKB-KW"/>
</dbReference>
<organism evidence="13 14">
    <name type="scientific">Pythium insidiosum</name>
    <name type="common">Pythiosis disease agent</name>
    <dbReference type="NCBI Taxonomy" id="114742"/>
    <lineage>
        <taxon>Eukaryota</taxon>
        <taxon>Sar</taxon>
        <taxon>Stramenopiles</taxon>
        <taxon>Oomycota</taxon>
        <taxon>Peronosporomycetes</taxon>
        <taxon>Pythiales</taxon>
        <taxon>Pythiaceae</taxon>
        <taxon>Pythium</taxon>
    </lineage>
</organism>
<feature type="transmembrane region" description="Helical" evidence="11">
    <location>
        <begin position="268"/>
        <end position="285"/>
    </location>
</feature>
<protein>
    <recommendedName>
        <fullName evidence="12">RING-type domain-containing protein</fullName>
    </recommendedName>
</protein>
<evidence type="ECO:0000256" key="10">
    <source>
        <dbReference type="SAM" id="MobiDB-lite"/>
    </source>
</evidence>
<feature type="region of interest" description="Disordered" evidence="10">
    <location>
        <begin position="484"/>
        <end position="507"/>
    </location>
</feature>
<feature type="region of interest" description="Disordered" evidence="10">
    <location>
        <begin position="127"/>
        <end position="160"/>
    </location>
</feature>
<feature type="compositionally biased region" description="Acidic residues" evidence="10">
    <location>
        <begin position="136"/>
        <end position="145"/>
    </location>
</feature>
<keyword evidence="7 11" id="KW-1133">Transmembrane helix</keyword>
<dbReference type="GO" id="GO:0016020">
    <property type="term" value="C:membrane"/>
    <property type="evidence" value="ECO:0007669"/>
    <property type="project" value="UniProtKB-SubCell"/>
</dbReference>
<evidence type="ECO:0000256" key="5">
    <source>
        <dbReference type="ARBA" id="ARBA00022786"/>
    </source>
</evidence>
<dbReference type="PANTHER" id="PTHR15860">
    <property type="entry name" value="UNCHARACTERIZED RING FINGER-CONTAINING PROTEIN"/>
    <property type="match status" value="1"/>
</dbReference>
<comment type="caution">
    <text evidence="13">The sequence shown here is derived from an EMBL/GenBank/DDBJ whole genome shotgun (WGS) entry which is preliminary data.</text>
</comment>
<evidence type="ECO:0000256" key="2">
    <source>
        <dbReference type="ARBA" id="ARBA00022692"/>
    </source>
</evidence>
<keyword evidence="8 11" id="KW-0472">Membrane</keyword>
<feature type="compositionally biased region" description="Basic and acidic residues" evidence="10">
    <location>
        <begin position="146"/>
        <end position="160"/>
    </location>
</feature>
<comment type="subcellular location">
    <subcellularLocation>
        <location evidence="1">Membrane</location>
        <topology evidence="1">Multi-pass membrane protein</topology>
    </subcellularLocation>
</comment>
<name>A0AAD5LID0_PYTIN</name>
<evidence type="ECO:0000256" key="7">
    <source>
        <dbReference type="ARBA" id="ARBA00022989"/>
    </source>
</evidence>
<dbReference type="SUPFAM" id="SSF57850">
    <property type="entry name" value="RING/U-box"/>
    <property type="match status" value="1"/>
</dbReference>
<dbReference type="PANTHER" id="PTHR15860:SF0">
    <property type="entry name" value="LP20373P"/>
    <property type="match status" value="1"/>
</dbReference>
<accession>A0AAD5LID0</accession>
<dbReference type="GO" id="GO:1904294">
    <property type="term" value="P:positive regulation of ERAD pathway"/>
    <property type="evidence" value="ECO:0007669"/>
    <property type="project" value="InterPro"/>
</dbReference>
<feature type="transmembrane region" description="Helical" evidence="11">
    <location>
        <begin position="229"/>
        <end position="248"/>
    </location>
</feature>
<dbReference type="Gene3D" id="3.30.40.10">
    <property type="entry name" value="Zinc/RING finger domain, C3HC4 (zinc finger)"/>
    <property type="match status" value="1"/>
</dbReference>
<evidence type="ECO:0000256" key="1">
    <source>
        <dbReference type="ARBA" id="ARBA00004141"/>
    </source>
</evidence>
<evidence type="ECO:0000256" key="9">
    <source>
        <dbReference type="PROSITE-ProRule" id="PRU00175"/>
    </source>
</evidence>
<dbReference type="GO" id="GO:0061630">
    <property type="term" value="F:ubiquitin protein ligase activity"/>
    <property type="evidence" value="ECO:0007669"/>
    <property type="project" value="InterPro"/>
</dbReference>
<dbReference type="Pfam" id="PF13639">
    <property type="entry name" value="zf-RING_2"/>
    <property type="match status" value="1"/>
</dbReference>
<dbReference type="EMBL" id="JAKCXM010000108">
    <property type="protein sequence ID" value="KAJ0402202.1"/>
    <property type="molecule type" value="Genomic_DNA"/>
</dbReference>
<feature type="region of interest" description="Disordered" evidence="10">
    <location>
        <begin position="1"/>
        <end position="29"/>
    </location>
</feature>
<sequence>MDVASSRAPGSDEYAHSVSVDVAPGEDPQDAVELSARLLHALPQLSLWLQEAHRHHSPSAGEAPPMDEQELAGSTEPPEAAAVAAAAAAVTPLNSSASHLHAADAGNTLVQQRRRSSRSLADMTTRLARQHNSNVNEDDHDDDDDARERRSADGSDAPRDDVSTFDELQVFLRRSHHSLPFLALFLVYFAYQHTTGILVFAVGSVAIVGLDQRVRAQVALKEQASGLHLVAIVAMCLVDMVALCAIGGDPNPLHHIGRKLSVHDKDSSDLFLDVVWLVIVSDFIVRLTSLSIKAAVAAVKSEKWLGCGRRRGSHVAVARDELQAESSPIADSPHHPKPARSTTAFYRRKRKLYGIIELLSIFLRTLLASIPWCSYYQLCSSKFMGDVFTFSYIFIKGLVLGNQGRRILQLVQSFLTLGLEHATYVSREELVESGNPDCSICYEPMHYPVKLACSHMFCEECVMEWFDRERSCPLCRASVLTTAPPSPGDAASIHSPTAPVTSSEDVKPQFFDGSTSLFPQLL</sequence>
<evidence type="ECO:0000256" key="11">
    <source>
        <dbReference type="SAM" id="Phobius"/>
    </source>
</evidence>
<dbReference type="PROSITE" id="PS00518">
    <property type="entry name" value="ZF_RING_1"/>
    <property type="match status" value="1"/>
</dbReference>
<feature type="compositionally biased region" description="Polar residues" evidence="10">
    <location>
        <begin position="494"/>
        <end position="503"/>
    </location>
</feature>
<keyword evidence="14" id="KW-1185">Reference proteome</keyword>